<protein>
    <recommendedName>
        <fullName evidence="1">Ribbon-helix-helix protein CopG domain-containing protein</fullName>
    </recommendedName>
</protein>
<keyword evidence="3" id="KW-1185">Reference proteome</keyword>
<gene>
    <name evidence="2" type="ORF">GCM10010406_05040</name>
</gene>
<name>A0ABN3KUQ3_9ACTN</name>
<comment type="caution">
    <text evidence="2">The sequence shown here is derived from an EMBL/GenBank/DDBJ whole genome shotgun (WGS) entry which is preliminary data.</text>
</comment>
<accession>A0ABN3KUQ3</accession>
<dbReference type="EMBL" id="BAAATA010000002">
    <property type="protein sequence ID" value="GAA2472328.1"/>
    <property type="molecule type" value="Genomic_DNA"/>
</dbReference>
<feature type="domain" description="Ribbon-helix-helix protein CopG" evidence="1">
    <location>
        <begin position="4"/>
        <end position="40"/>
    </location>
</feature>
<dbReference type="Pfam" id="PF01402">
    <property type="entry name" value="RHH_1"/>
    <property type="match status" value="1"/>
</dbReference>
<evidence type="ECO:0000313" key="2">
    <source>
        <dbReference type="EMBL" id="GAA2472328.1"/>
    </source>
</evidence>
<dbReference type="Proteomes" id="UP001501358">
    <property type="component" value="Unassembled WGS sequence"/>
</dbReference>
<evidence type="ECO:0000313" key="3">
    <source>
        <dbReference type="Proteomes" id="UP001501358"/>
    </source>
</evidence>
<sequence length="93" mass="10316">MALKRTMVYADPDDLATIKEAARREGVSEAEIIREAIHLAALAKRRWNEPLTWVQQFDSGESDPLATADAAAEVWDDRARAYEDTKKRGGSAA</sequence>
<dbReference type="RefSeq" id="WP_344381428.1">
    <property type="nucleotide sequence ID" value="NZ_BAAATA010000002.1"/>
</dbReference>
<reference evidence="2 3" key="1">
    <citation type="journal article" date="2019" name="Int. J. Syst. Evol. Microbiol.">
        <title>The Global Catalogue of Microorganisms (GCM) 10K type strain sequencing project: providing services to taxonomists for standard genome sequencing and annotation.</title>
        <authorList>
            <consortium name="The Broad Institute Genomics Platform"/>
            <consortium name="The Broad Institute Genome Sequencing Center for Infectious Disease"/>
            <person name="Wu L."/>
            <person name="Ma J."/>
        </authorList>
    </citation>
    <scope>NUCLEOTIDE SEQUENCE [LARGE SCALE GENOMIC DNA]</scope>
    <source>
        <strain evidence="2 3">JCM 6307</strain>
    </source>
</reference>
<dbReference type="CDD" id="cd21631">
    <property type="entry name" value="RHH_CopG_NikR-like"/>
    <property type="match status" value="1"/>
</dbReference>
<proteinExistence type="predicted"/>
<evidence type="ECO:0000259" key="1">
    <source>
        <dbReference type="Pfam" id="PF01402"/>
    </source>
</evidence>
<dbReference type="InterPro" id="IPR002145">
    <property type="entry name" value="CopG"/>
</dbReference>
<organism evidence="2 3">
    <name type="scientific">Streptomyces thermolineatus</name>
    <dbReference type="NCBI Taxonomy" id="44033"/>
    <lineage>
        <taxon>Bacteria</taxon>
        <taxon>Bacillati</taxon>
        <taxon>Actinomycetota</taxon>
        <taxon>Actinomycetes</taxon>
        <taxon>Kitasatosporales</taxon>
        <taxon>Streptomycetaceae</taxon>
        <taxon>Streptomyces</taxon>
    </lineage>
</organism>